<proteinExistence type="predicted"/>
<dbReference type="GO" id="GO:0019825">
    <property type="term" value="F:oxygen binding"/>
    <property type="evidence" value="ECO:0007669"/>
    <property type="project" value="InterPro"/>
</dbReference>
<dbReference type="Proteomes" id="UP000319555">
    <property type="component" value="Unassembled WGS sequence"/>
</dbReference>
<organism evidence="1 2">
    <name type="scientific">Ruegeria faecimaris</name>
    <dbReference type="NCBI Taxonomy" id="686389"/>
    <lineage>
        <taxon>Bacteria</taxon>
        <taxon>Pseudomonadati</taxon>
        <taxon>Pseudomonadota</taxon>
        <taxon>Alphaproteobacteria</taxon>
        <taxon>Rhodobacterales</taxon>
        <taxon>Roseobacteraceae</taxon>
        <taxon>Ruegeria</taxon>
    </lineage>
</organism>
<dbReference type="InterPro" id="IPR012292">
    <property type="entry name" value="Globin/Proto"/>
</dbReference>
<evidence type="ECO:0000313" key="1">
    <source>
        <dbReference type="EMBL" id="SMO80696.1"/>
    </source>
</evidence>
<dbReference type="CDD" id="cd08916">
    <property type="entry name" value="TrHb3_P"/>
    <property type="match status" value="1"/>
</dbReference>
<dbReference type="InterPro" id="IPR009050">
    <property type="entry name" value="Globin-like_sf"/>
</dbReference>
<dbReference type="SUPFAM" id="SSF46458">
    <property type="entry name" value="Globin-like"/>
    <property type="match status" value="1"/>
</dbReference>
<dbReference type="Gene3D" id="1.10.490.10">
    <property type="entry name" value="Globins"/>
    <property type="match status" value="1"/>
</dbReference>
<gene>
    <name evidence="1" type="ORF">SAMN06265380_11042</name>
</gene>
<dbReference type="GO" id="GO:0020037">
    <property type="term" value="F:heme binding"/>
    <property type="evidence" value="ECO:0007669"/>
    <property type="project" value="InterPro"/>
</dbReference>
<evidence type="ECO:0000313" key="2">
    <source>
        <dbReference type="Proteomes" id="UP000319555"/>
    </source>
</evidence>
<reference evidence="1 2" key="1">
    <citation type="submission" date="2017-05" db="EMBL/GenBank/DDBJ databases">
        <authorList>
            <person name="Varghese N."/>
            <person name="Submissions S."/>
        </authorList>
    </citation>
    <scope>NUCLEOTIDE SEQUENCE [LARGE SCALE GENOMIC DNA]</scope>
    <source>
        <strain evidence="1 2">DSM 28009</strain>
    </source>
</reference>
<protein>
    <submittedName>
        <fullName evidence="1">Hemoglobin</fullName>
    </submittedName>
</protein>
<dbReference type="EMBL" id="FXTE01000010">
    <property type="protein sequence ID" value="SMO80696.1"/>
    <property type="molecule type" value="Genomic_DNA"/>
</dbReference>
<dbReference type="RefSeq" id="WP_142638539.1">
    <property type="nucleotide sequence ID" value="NZ_CANMDC010000015.1"/>
</dbReference>
<dbReference type="OrthoDB" id="25954at2"/>
<sequence>MSKPTSPARPGIPPRFPATAEQIMSQVSAFYARVRQDEALAPVFANHVSDWPPHENKIAAFWRNAILHERCYDGNPQRIHIERPDIRPELFDHWLDLFEEVAHSTLPAETALPWVALARRIGVGMKVGVQSARQPKDAPPILR</sequence>
<name>A0A521E9U0_9RHOB</name>
<keyword evidence="2" id="KW-1185">Reference proteome</keyword>
<dbReference type="AlphaFoldDB" id="A0A521E9U0"/>
<accession>A0A521E9U0</accession>